<sequence length="217" mass="24890">MIDDTINLTQIVELVHNKFTSFMGKDVSGWEMGETNREIEELKHVKGMIFNHEENCRRIYTLSTVMGLVALFFYTHSSPGILLGGLTGLLVTVLVLQLLTVRMRQRKALYYVDLVDDLNSSTSETEEMWPILFRVMRTYAPYITLPFAGLVGVIGYNMENLFSDKFTPYQKSISQQRKDRQEAEAGKNQDDDVSSLKERKFVARSVFEKNLSPSLQN</sequence>
<comment type="caution">
    <text evidence="8">The sequence shown here is derived from an EMBL/GenBank/DDBJ whole genome shotgun (WGS) entry which is preliminary data.</text>
</comment>
<evidence type="ECO:0000256" key="6">
    <source>
        <dbReference type="SAM" id="MobiDB-lite"/>
    </source>
</evidence>
<evidence type="ECO:0000256" key="4">
    <source>
        <dbReference type="ARBA" id="ARBA00022989"/>
    </source>
</evidence>
<name>A0A8S9XTH7_APOLU</name>
<feature type="transmembrane region" description="Helical" evidence="7">
    <location>
        <begin position="81"/>
        <end position="101"/>
    </location>
</feature>
<evidence type="ECO:0000313" key="9">
    <source>
        <dbReference type="Proteomes" id="UP000466442"/>
    </source>
</evidence>
<dbReference type="AlphaFoldDB" id="A0A8S9XTH7"/>
<keyword evidence="3 7" id="KW-0812">Transmembrane</keyword>
<protein>
    <submittedName>
        <fullName evidence="8">Uncharacterized protein</fullName>
    </submittedName>
</protein>
<evidence type="ECO:0000256" key="5">
    <source>
        <dbReference type="ARBA" id="ARBA00023136"/>
    </source>
</evidence>
<dbReference type="PANTHER" id="PTHR28599:SF1">
    <property type="entry name" value="SMALL INTEGRAL MEMBRANE PROTEIN 12"/>
    <property type="match status" value="1"/>
</dbReference>
<dbReference type="OrthoDB" id="10052506at2759"/>
<dbReference type="Proteomes" id="UP000466442">
    <property type="component" value="Linkage Group LG5"/>
</dbReference>
<organism evidence="8 9">
    <name type="scientific">Apolygus lucorum</name>
    <name type="common">Small green plant bug</name>
    <name type="synonym">Lygocoris lucorum</name>
    <dbReference type="NCBI Taxonomy" id="248454"/>
    <lineage>
        <taxon>Eukaryota</taxon>
        <taxon>Metazoa</taxon>
        <taxon>Ecdysozoa</taxon>
        <taxon>Arthropoda</taxon>
        <taxon>Hexapoda</taxon>
        <taxon>Insecta</taxon>
        <taxon>Pterygota</taxon>
        <taxon>Neoptera</taxon>
        <taxon>Paraneoptera</taxon>
        <taxon>Hemiptera</taxon>
        <taxon>Heteroptera</taxon>
        <taxon>Panheteroptera</taxon>
        <taxon>Cimicomorpha</taxon>
        <taxon>Miridae</taxon>
        <taxon>Mirini</taxon>
        <taxon>Apolygus</taxon>
    </lineage>
</organism>
<keyword evidence="5 7" id="KW-0472">Membrane</keyword>
<reference evidence="8" key="1">
    <citation type="journal article" date="2021" name="Mol. Ecol. Resour.">
        <title>Apolygus lucorum genome provides insights into omnivorousness and mesophyll feeding.</title>
        <authorList>
            <person name="Liu Y."/>
            <person name="Liu H."/>
            <person name="Wang H."/>
            <person name="Huang T."/>
            <person name="Liu B."/>
            <person name="Yang B."/>
            <person name="Yin L."/>
            <person name="Li B."/>
            <person name="Zhang Y."/>
            <person name="Zhang S."/>
            <person name="Jiang F."/>
            <person name="Zhang X."/>
            <person name="Ren Y."/>
            <person name="Wang B."/>
            <person name="Wang S."/>
            <person name="Lu Y."/>
            <person name="Wu K."/>
            <person name="Fan W."/>
            <person name="Wang G."/>
        </authorList>
    </citation>
    <scope>NUCLEOTIDE SEQUENCE</scope>
    <source>
        <strain evidence="8">12Hb</strain>
    </source>
</reference>
<accession>A0A8S9XTH7</accession>
<evidence type="ECO:0000256" key="7">
    <source>
        <dbReference type="SAM" id="Phobius"/>
    </source>
</evidence>
<proteinExistence type="inferred from homology"/>
<keyword evidence="9" id="KW-1185">Reference proteome</keyword>
<feature type="transmembrane region" description="Helical" evidence="7">
    <location>
        <begin position="59"/>
        <end position="75"/>
    </location>
</feature>
<evidence type="ECO:0000256" key="3">
    <source>
        <dbReference type="ARBA" id="ARBA00022692"/>
    </source>
</evidence>
<keyword evidence="4 7" id="KW-1133">Transmembrane helix</keyword>
<feature type="compositionally biased region" description="Basic and acidic residues" evidence="6">
    <location>
        <begin position="176"/>
        <end position="196"/>
    </location>
</feature>
<dbReference type="InterPro" id="IPR031933">
    <property type="entry name" value="UPF0767"/>
</dbReference>
<feature type="region of interest" description="Disordered" evidence="6">
    <location>
        <begin position="173"/>
        <end position="196"/>
    </location>
</feature>
<comment type="similarity">
    <text evidence="2">Belongs to the SMIM12 family.</text>
</comment>
<comment type="subcellular location">
    <subcellularLocation>
        <location evidence="1">Membrane</location>
        <topology evidence="1">Single-pass membrane protein</topology>
    </subcellularLocation>
</comment>
<feature type="transmembrane region" description="Helical" evidence="7">
    <location>
        <begin position="139"/>
        <end position="158"/>
    </location>
</feature>
<evidence type="ECO:0000256" key="2">
    <source>
        <dbReference type="ARBA" id="ARBA00007304"/>
    </source>
</evidence>
<evidence type="ECO:0000313" key="8">
    <source>
        <dbReference type="EMBL" id="KAF6210905.1"/>
    </source>
</evidence>
<dbReference type="GO" id="GO:0016020">
    <property type="term" value="C:membrane"/>
    <property type="evidence" value="ECO:0007669"/>
    <property type="project" value="UniProtKB-SubCell"/>
</dbReference>
<dbReference type="EMBL" id="WIXP02000005">
    <property type="protein sequence ID" value="KAF6210905.1"/>
    <property type="molecule type" value="Genomic_DNA"/>
</dbReference>
<evidence type="ECO:0000256" key="1">
    <source>
        <dbReference type="ARBA" id="ARBA00004167"/>
    </source>
</evidence>
<dbReference type="Pfam" id="PF15990">
    <property type="entry name" value="UPF0767"/>
    <property type="match status" value="1"/>
</dbReference>
<gene>
    <name evidence="8" type="ORF">GE061_014017</name>
</gene>
<dbReference type="PANTHER" id="PTHR28599">
    <property type="entry name" value="SMALL INTEGRAL MEMBRANE PROTEIN 12"/>
    <property type="match status" value="1"/>
</dbReference>